<reference evidence="2" key="1">
    <citation type="journal article" date="2020" name="Nature">
        <title>Giant virus diversity and host interactions through global metagenomics.</title>
        <authorList>
            <person name="Schulz F."/>
            <person name="Roux S."/>
            <person name="Paez-Espino D."/>
            <person name="Jungbluth S."/>
            <person name="Walsh D.A."/>
            <person name="Denef V.J."/>
            <person name="McMahon K.D."/>
            <person name="Konstantinidis K.T."/>
            <person name="Eloe-Fadrosh E.A."/>
            <person name="Kyrpides N.C."/>
            <person name="Woyke T."/>
        </authorList>
    </citation>
    <scope>NUCLEOTIDE SEQUENCE</scope>
    <source>
        <strain evidence="2">GVMAG-M-3300023184-168</strain>
    </source>
</reference>
<name>A0A6C0HT86_9ZZZZ</name>
<organism evidence="2">
    <name type="scientific">viral metagenome</name>
    <dbReference type="NCBI Taxonomy" id="1070528"/>
    <lineage>
        <taxon>unclassified sequences</taxon>
        <taxon>metagenomes</taxon>
        <taxon>organismal metagenomes</taxon>
    </lineage>
</organism>
<feature type="coiled-coil region" evidence="1">
    <location>
        <begin position="137"/>
        <end position="171"/>
    </location>
</feature>
<keyword evidence="1" id="KW-0175">Coiled coil</keyword>
<protein>
    <submittedName>
        <fullName evidence="2">Uncharacterized protein</fullName>
    </submittedName>
</protein>
<accession>A0A6C0HT86</accession>
<proteinExistence type="predicted"/>
<dbReference type="EMBL" id="MN740013">
    <property type="protein sequence ID" value="QHT83891.1"/>
    <property type="molecule type" value="Genomic_DNA"/>
</dbReference>
<dbReference type="AlphaFoldDB" id="A0A6C0HT86"/>
<evidence type="ECO:0000313" key="2">
    <source>
        <dbReference type="EMBL" id="QHT83891.1"/>
    </source>
</evidence>
<evidence type="ECO:0000256" key="1">
    <source>
        <dbReference type="SAM" id="Coils"/>
    </source>
</evidence>
<sequence length="206" mass="24556">MSTRTININKEKDFYDPCFKGVSKEILFDKESYKLYFFDENDDEKILDIYEEIFDILNQDKHFSDLYQELIHEKKTVYIWLNSGEQEDEYILKLIKEKNNNAKKIIILQIDTTLKMLIHLHECKIDIIKNNIKKNDISEKTNSLNKYLRNIEEKLNKCIELMSKFKNLEEKLEGGSIVINVNKSKKIKNKKPRLKTSKINSSRKNV</sequence>